<dbReference type="EMBL" id="MTYJ01000155">
    <property type="protein sequence ID" value="OQV12026.1"/>
    <property type="molecule type" value="Genomic_DNA"/>
</dbReference>
<comment type="caution">
    <text evidence="2">The sequence shown here is derived from an EMBL/GenBank/DDBJ whole genome shotgun (WGS) entry which is preliminary data.</text>
</comment>
<sequence length="87" mass="9839">MELVSIKRDSFGGYGRPTELRANHFPLTVPMSGYFFHYNIDMKMMWPPRETGGGEAKAPFKPRARDQPPLLVMPDKLVSKRAASPCD</sequence>
<protein>
    <submittedName>
        <fullName evidence="2">Uncharacterized protein</fullName>
    </submittedName>
</protein>
<feature type="region of interest" description="Disordered" evidence="1">
    <location>
        <begin position="51"/>
        <end position="87"/>
    </location>
</feature>
<evidence type="ECO:0000313" key="3">
    <source>
        <dbReference type="Proteomes" id="UP000192578"/>
    </source>
</evidence>
<dbReference type="AlphaFoldDB" id="A0A1W0W9Z5"/>
<accession>A0A1W0W9Z5</accession>
<name>A0A1W0W9Z5_HYPEX</name>
<keyword evidence="3" id="KW-1185">Reference proteome</keyword>
<organism evidence="2 3">
    <name type="scientific">Hypsibius exemplaris</name>
    <name type="common">Freshwater tardigrade</name>
    <dbReference type="NCBI Taxonomy" id="2072580"/>
    <lineage>
        <taxon>Eukaryota</taxon>
        <taxon>Metazoa</taxon>
        <taxon>Ecdysozoa</taxon>
        <taxon>Tardigrada</taxon>
        <taxon>Eutardigrada</taxon>
        <taxon>Parachela</taxon>
        <taxon>Hypsibioidea</taxon>
        <taxon>Hypsibiidae</taxon>
        <taxon>Hypsibius</taxon>
    </lineage>
</organism>
<evidence type="ECO:0000313" key="2">
    <source>
        <dbReference type="EMBL" id="OQV12026.1"/>
    </source>
</evidence>
<evidence type="ECO:0000256" key="1">
    <source>
        <dbReference type="SAM" id="MobiDB-lite"/>
    </source>
</evidence>
<proteinExistence type="predicted"/>
<dbReference type="Proteomes" id="UP000192578">
    <property type="component" value="Unassembled WGS sequence"/>
</dbReference>
<gene>
    <name evidence="2" type="ORF">BV898_13676</name>
</gene>
<reference evidence="3" key="1">
    <citation type="submission" date="2017-01" db="EMBL/GenBank/DDBJ databases">
        <title>Comparative genomics of anhydrobiosis in the tardigrade Hypsibius dujardini.</title>
        <authorList>
            <person name="Yoshida Y."/>
            <person name="Koutsovoulos G."/>
            <person name="Laetsch D."/>
            <person name="Stevens L."/>
            <person name="Kumar S."/>
            <person name="Horikawa D."/>
            <person name="Ishino K."/>
            <person name="Komine S."/>
            <person name="Tomita M."/>
            <person name="Blaxter M."/>
            <person name="Arakawa K."/>
        </authorList>
    </citation>
    <scope>NUCLEOTIDE SEQUENCE [LARGE SCALE GENOMIC DNA]</scope>
    <source>
        <strain evidence="3">Z151</strain>
    </source>
</reference>